<evidence type="ECO:0000256" key="2">
    <source>
        <dbReference type="ARBA" id="ARBA00023002"/>
    </source>
</evidence>
<dbReference type="PANTHER" id="PTHR43245">
    <property type="entry name" value="BIFUNCTIONAL POLYMYXIN RESISTANCE PROTEIN ARNA"/>
    <property type="match status" value="1"/>
</dbReference>
<dbReference type="InterPro" id="IPR050177">
    <property type="entry name" value="Lipid_A_modif_metabolic_enz"/>
</dbReference>
<dbReference type="GO" id="GO:0006694">
    <property type="term" value="P:steroid biosynthetic process"/>
    <property type="evidence" value="ECO:0007669"/>
    <property type="project" value="InterPro"/>
</dbReference>
<dbReference type="Pfam" id="PF01073">
    <property type="entry name" value="3Beta_HSD"/>
    <property type="match status" value="1"/>
</dbReference>
<keyword evidence="2 3" id="KW-0560">Oxidoreductase</keyword>
<comment type="similarity">
    <text evidence="1 3">Belongs to the 3-beta-HSD family.</text>
</comment>
<proteinExistence type="inferred from homology"/>
<evidence type="ECO:0000313" key="5">
    <source>
        <dbReference type="EMBL" id="TMS34864.1"/>
    </source>
</evidence>
<dbReference type="EMBL" id="AZBU02000001">
    <property type="protein sequence ID" value="TMS34864.1"/>
    <property type="molecule type" value="Genomic_DNA"/>
</dbReference>
<accession>A0A4U8UP39</accession>
<dbReference type="InterPro" id="IPR002225">
    <property type="entry name" value="3Beta_OHSteriod_DH/Estase"/>
</dbReference>
<dbReference type="Proteomes" id="UP000298663">
    <property type="component" value="Unassembled WGS sequence"/>
</dbReference>
<organism evidence="5 6">
    <name type="scientific">Steinernema carpocapsae</name>
    <name type="common">Entomopathogenic nematode</name>
    <dbReference type="NCBI Taxonomy" id="34508"/>
    <lineage>
        <taxon>Eukaryota</taxon>
        <taxon>Metazoa</taxon>
        <taxon>Ecdysozoa</taxon>
        <taxon>Nematoda</taxon>
        <taxon>Chromadorea</taxon>
        <taxon>Rhabditida</taxon>
        <taxon>Tylenchina</taxon>
        <taxon>Panagrolaimomorpha</taxon>
        <taxon>Strongyloidoidea</taxon>
        <taxon>Steinernematidae</taxon>
        <taxon>Steinernema</taxon>
    </lineage>
</organism>
<dbReference type="InterPro" id="IPR036291">
    <property type="entry name" value="NAD(P)-bd_dom_sf"/>
</dbReference>
<dbReference type="SUPFAM" id="SSF51735">
    <property type="entry name" value="NAD(P)-binding Rossmann-fold domains"/>
    <property type="match status" value="1"/>
</dbReference>
<dbReference type="AlphaFoldDB" id="A0A4U8UP39"/>
<dbReference type="STRING" id="34508.A0A4U8UP39"/>
<dbReference type="OrthoDB" id="2735536at2759"/>
<evidence type="ECO:0000313" key="6">
    <source>
        <dbReference type="Proteomes" id="UP000298663"/>
    </source>
</evidence>
<dbReference type="PANTHER" id="PTHR43245:SF51">
    <property type="entry name" value="SHORT CHAIN DEHYDROGENASE_REDUCTASE FAMILY 42E, MEMBER 2"/>
    <property type="match status" value="1"/>
</dbReference>
<name>A0A4U8UP39_STECR</name>
<reference evidence="5 6" key="2">
    <citation type="journal article" date="2019" name="G3 (Bethesda)">
        <title>Hybrid Assembly of the Genome of the Entomopathogenic Nematode Steinernema carpocapsae Identifies the X-Chromosome.</title>
        <authorList>
            <person name="Serra L."/>
            <person name="Macchietto M."/>
            <person name="Macias-Munoz A."/>
            <person name="McGill C.J."/>
            <person name="Rodriguez I.M."/>
            <person name="Rodriguez B."/>
            <person name="Murad R."/>
            <person name="Mortazavi A."/>
        </authorList>
    </citation>
    <scope>NUCLEOTIDE SEQUENCE [LARGE SCALE GENOMIC DNA]</scope>
    <source>
        <strain evidence="5 6">ALL</strain>
    </source>
</reference>
<reference evidence="5 6" key="1">
    <citation type="journal article" date="2015" name="Genome Biol.">
        <title>Comparative genomics of Steinernema reveals deeply conserved gene regulatory networks.</title>
        <authorList>
            <person name="Dillman A.R."/>
            <person name="Macchietto M."/>
            <person name="Porter C.F."/>
            <person name="Rogers A."/>
            <person name="Williams B."/>
            <person name="Antoshechkin I."/>
            <person name="Lee M.M."/>
            <person name="Goodwin Z."/>
            <person name="Lu X."/>
            <person name="Lewis E.E."/>
            <person name="Goodrich-Blair H."/>
            <person name="Stock S.P."/>
            <person name="Adams B.J."/>
            <person name="Sternberg P.W."/>
            <person name="Mortazavi A."/>
        </authorList>
    </citation>
    <scope>NUCLEOTIDE SEQUENCE [LARGE SCALE GENOMIC DNA]</scope>
    <source>
        <strain evidence="5 6">ALL</strain>
    </source>
</reference>
<sequence>MVLDTILITGGSGFVAQHLIRYLQENASHKVKEIRCVDRQKFTKFLDYPNNIAVKHFTVDLKKGCEKELSAAFSGVSTVFHCARKAFEYLHNLENDFHDEYFRDNLATTELVLEAMERQKVPYLVFLGDAYANIPVGDNYGVSEEAHAGIPKSYVLGDYGESVIRAELAARRAVKEEREDGYELKGIFLRPTLVYGEGHTSLTKALIVLCKQYKNLPNIDGFNRGLHQFIYAGNLAGMMFAAMLQLQKNPKKCNGEYMYCMDSPGCVDFKNFIRPYVEASNCQMNNDVKYLQAFLISFYHEICYRIGSKQSEQQLSLLAMRFLFGWSIGFSNRKLRLLLAYFSEYDQVESMKKTVDWFAKRDQVFVEKPRLTGADRIQG</sequence>
<protein>
    <recommendedName>
        <fullName evidence="4">3-beta hydroxysteroid dehydrogenase/isomerase domain-containing protein</fullName>
    </recommendedName>
</protein>
<dbReference type="GO" id="GO:0016616">
    <property type="term" value="F:oxidoreductase activity, acting on the CH-OH group of donors, NAD or NADP as acceptor"/>
    <property type="evidence" value="ECO:0007669"/>
    <property type="project" value="InterPro"/>
</dbReference>
<keyword evidence="6" id="KW-1185">Reference proteome</keyword>
<dbReference type="Gene3D" id="3.40.50.720">
    <property type="entry name" value="NAD(P)-binding Rossmann-like Domain"/>
    <property type="match status" value="1"/>
</dbReference>
<evidence type="ECO:0000256" key="1">
    <source>
        <dbReference type="ARBA" id="ARBA00009219"/>
    </source>
</evidence>
<feature type="domain" description="3-beta hydroxysteroid dehydrogenase/isomerase" evidence="4">
    <location>
        <begin position="7"/>
        <end position="286"/>
    </location>
</feature>
<gene>
    <name evidence="5" type="ORF">L596_002371</name>
</gene>
<evidence type="ECO:0000259" key="4">
    <source>
        <dbReference type="Pfam" id="PF01073"/>
    </source>
</evidence>
<comment type="caution">
    <text evidence="5">The sequence shown here is derived from an EMBL/GenBank/DDBJ whole genome shotgun (WGS) entry which is preliminary data.</text>
</comment>
<evidence type="ECO:0000256" key="3">
    <source>
        <dbReference type="RuleBase" id="RU004475"/>
    </source>
</evidence>